<dbReference type="SUPFAM" id="SSF56176">
    <property type="entry name" value="FAD-binding/transporter-associated domain-like"/>
    <property type="match status" value="1"/>
</dbReference>
<evidence type="ECO:0000313" key="14">
    <source>
        <dbReference type="Proteomes" id="UP000823883"/>
    </source>
</evidence>
<dbReference type="InterPro" id="IPR005170">
    <property type="entry name" value="Transptr-assoc_dom"/>
</dbReference>
<evidence type="ECO:0000259" key="12">
    <source>
        <dbReference type="PROSITE" id="PS51846"/>
    </source>
</evidence>
<comment type="similarity">
    <text evidence="2">Belongs to the UPF0053 family.</text>
</comment>
<evidence type="ECO:0000256" key="5">
    <source>
        <dbReference type="ARBA" id="ARBA00022989"/>
    </source>
</evidence>
<keyword evidence="5 9" id="KW-1133">Transmembrane helix</keyword>
<evidence type="ECO:0000256" key="1">
    <source>
        <dbReference type="ARBA" id="ARBA00004141"/>
    </source>
</evidence>
<proteinExistence type="inferred from homology"/>
<dbReference type="GO" id="GO:0050660">
    <property type="term" value="F:flavin adenine dinucleotide binding"/>
    <property type="evidence" value="ECO:0007669"/>
    <property type="project" value="InterPro"/>
</dbReference>
<gene>
    <name evidence="13" type="ORF">IAA04_10155</name>
</gene>
<keyword evidence="3 9" id="KW-0812">Transmembrane</keyword>
<dbReference type="Pfam" id="PF01595">
    <property type="entry name" value="CNNM"/>
    <property type="match status" value="1"/>
</dbReference>
<dbReference type="PROSITE" id="PS51371">
    <property type="entry name" value="CBS"/>
    <property type="match status" value="2"/>
</dbReference>
<evidence type="ECO:0000259" key="11">
    <source>
        <dbReference type="PROSITE" id="PS51371"/>
    </source>
</evidence>
<dbReference type="InterPro" id="IPR036318">
    <property type="entry name" value="FAD-bd_PCMH-like_sf"/>
</dbReference>
<feature type="transmembrane region" description="Helical" evidence="10">
    <location>
        <begin position="91"/>
        <end position="108"/>
    </location>
</feature>
<comment type="subcellular location">
    <subcellularLocation>
        <location evidence="1">Membrane</location>
        <topology evidence="1">Multi-pass membrane protein</topology>
    </subcellularLocation>
</comment>
<evidence type="ECO:0000256" key="8">
    <source>
        <dbReference type="PROSITE-ProRule" id="PRU00703"/>
    </source>
</evidence>
<name>A0A9D2PE56_9FIRM</name>
<dbReference type="InterPro" id="IPR000644">
    <property type="entry name" value="CBS_dom"/>
</dbReference>
<evidence type="ECO:0000256" key="3">
    <source>
        <dbReference type="ARBA" id="ARBA00022692"/>
    </source>
</evidence>
<dbReference type="PANTHER" id="PTHR22777">
    <property type="entry name" value="HEMOLYSIN-RELATED"/>
    <property type="match status" value="1"/>
</dbReference>
<keyword evidence="6 8" id="KW-0129">CBS domain</keyword>
<comment type="caution">
    <text evidence="13">The sequence shown here is derived from an EMBL/GenBank/DDBJ whole genome shotgun (WGS) entry which is preliminary data.</text>
</comment>
<feature type="transmembrane region" description="Helical" evidence="10">
    <location>
        <begin position="120"/>
        <end position="142"/>
    </location>
</feature>
<reference evidence="13" key="1">
    <citation type="journal article" date="2021" name="PeerJ">
        <title>Extensive microbial diversity within the chicken gut microbiome revealed by metagenomics and culture.</title>
        <authorList>
            <person name="Gilroy R."/>
            <person name="Ravi A."/>
            <person name="Getino M."/>
            <person name="Pursley I."/>
            <person name="Horton D.L."/>
            <person name="Alikhan N.F."/>
            <person name="Baker D."/>
            <person name="Gharbi K."/>
            <person name="Hall N."/>
            <person name="Watson M."/>
            <person name="Adriaenssens E.M."/>
            <person name="Foster-Nyarko E."/>
            <person name="Jarju S."/>
            <person name="Secka A."/>
            <person name="Antonio M."/>
            <person name="Oren A."/>
            <person name="Chaudhuri R.R."/>
            <person name="La Ragione R."/>
            <person name="Hildebrand F."/>
            <person name="Pallen M.J."/>
        </authorList>
    </citation>
    <scope>NUCLEOTIDE SEQUENCE</scope>
    <source>
        <strain evidence="13">CHK183-5548</strain>
    </source>
</reference>
<dbReference type="Gene3D" id="3.10.580.10">
    <property type="entry name" value="CBS-domain"/>
    <property type="match status" value="1"/>
</dbReference>
<feature type="domain" description="CBS" evidence="11">
    <location>
        <begin position="202"/>
        <end position="264"/>
    </location>
</feature>
<dbReference type="SMART" id="SM01091">
    <property type="entry name" value="CorC_HlyC"/>
    <property type="match status" value="1"/>
</dbReference>
<dbReference type="Gene3D" id="3.30.465.10">
    <property type="match status" value="1"/>
</dbReference>
<sequence length="420" mass="47221">MDISLIIIICCIVMSAYFSATETAFSSLNRVRMKNLADKGNKRAALVLRMSENYDSLLSTILIGNNIVNITSTSLATVIFVRFLGEERGSSLSTLVMTIVVLVFGEVSPKSISKEMPEAFAMFSAPILRVLLVILSPANFLFAQWKKLLSVIFKFTEESGITEEELLIMVEEARQEGGIDEQEGSLIRSAIEFSDLTAEDILTPRIDVAAVSADASGQEIAEMFTETGFSRLPVYRDDIDNIVGIIYQKDFYNRIYHTENKLDEIIRPALFIAMGKKIGQLLKELQQKKMHIAVVLDEFGGTAGIVTLEDILEELVGEIWDEHDTVVHEVEQISDREYVVMGSANVEKLFERLGKEREFDVLTVSGWVMEIAEKIPSAGEQFRFEDLEITVLEMDDKRVEKVRIVRDGEPEEKPGRKMPV</sequence>
<dbReference type="AlphaFoldDB" id="A0A9D2PE56"/>
<keyword evidence="7 9" id="KW-0472">Membrane</keyword>
<dbReference type="PROSITE" id="PS51846">
    <property type="entry name" value="CNNM"/>
    <property type="match status" value="1"/>
</dbReference>
<evidence type="ECO:0000256" key="4">
    <source>
        <dbReference type="ARBA" id="ARBA00022737"/>
    </source>
</evidence>
<dbReference type="Proteomes" id="UP000823883">
    <property type="component" value="Unassembled WGS sequence"/>
</dbReference>
<evidence type="ECO:0000256" key="7">
    <source>
        <dbReference type="ARBA" id="ARBA00023136"/>
    </source>
</evidence>
<protein>
    <submittedName>
        <fullName evidence="13">Hemolysin family protein</fullName>
    </submittedName>
</protein>
<evidence type="ECO:0000256" key="10">
    <source>
        <dbReference type="SAM" id="Phobius"/>
    </source>
</evidence>
<dbReference type="GO" id="GO:0005886">
    <property type="term" value="C:plasma membrane"/>
    <property type="evidence" value="ECO:0007669"/>
    <property type="project" value="TreeGrafter"/>
</dbReference>
<dbReference type="Pfam" id="PF03471">
    <property type="entry name" value="CorC_HlyC"/>
    <property type="match status" value="1"/>
</dbReference>
<dbReference type="InterPro" id="IPR044751">
    <property type="entry name" value="Ion_transp-like_CBS"/>
</dbReference>
<dbReference type="PANTHER" id="PTHR22777:SF17">
    <property type="entry name" value="UPF0053 PROTEIN SLL0260"/>
    <property type="match status" value="1"/>
</dbReference>
<feature type="domain" description="CBS" evidence="11">
    <location>
        <begin position="265"/>
        <end position="322"/>
    </location>
</feature>
<dbReference type="SUPFAM" id="SSF54631">
    <property type="entry name" value="CBS-domain pair"/>
    <property type="match status" value="1"/>
</dbReference>
<evidence type="ECO:0000256" key="9">
    <source>
        <dbReference type="PROSITE-ProRule" id="PRU01193"/>
    </source>
</evidence>
<dbReference type="InterPro" id="IPR016169">
    <property type="entry name" value="FAD-bd_PCMH_sub2"/>
</dbReference>
<dbReference type="InterPro" id="IPR002550">
    <property type="entry name" value="CNNM"/>
</dbReference>
<evidence type="ECO:0000313" key="13">
    <source>
        <dbReference type="EMBL" id="HJC48401.1"/>
    </source>
</evidence>
<dbReference type="InterPro" id="IPR046342">
    <property type="entry name" value="CBS_dom_sf"/>
</dbReference>
<dbReference type="FunFam" id="3.10.580.10:FF:000002">
    <property type="entry name" value="Magnesium/cobalt efflux protein CorC"/>
    <property type="match status" value="1"/>
</dbReference>
<organism evidence="13 14">
    <name type="scientific">Candidatus Lachnoclostridium pullistercoris</name>
    <dbReference type="NCBI Taxonomy" id="2838632"/>
    <lineage>
        <taxon>Bacteria</taxon>
        <taxon>Bacillati</taxon>
        <taxon>Bacillota</taxon>
        <taxon>Clostridia</taxon>
        <taxon>Lachnospirales</taxon>
        <taxon>Lachnospiraceae</taxon>
    </lineage>
</organism>
<dbReference type="EMBL" id="DWWL01000065">
    <property type="protein sequence ID" value="HJC48401.1"/>
    <property type="molecule type" value="Genomic_DNA"/>
</dbReference>
<dbReference type="SMART" id="SM00116">
    <property type="entry name" value="CBS"/>
    <property type="match status" value="2"/>
</dbReference>
<evidence type="ECO:0000256" key="6">
    <source>
        <dbReference type="ARBA" id="ARBA00023122"/>
    </source>
</evidence>
<accession>A0A9D2PE56</accession>
<dbReference type="Pfam" id="PF00571">
    <property type="entry name" value="CBS"/>
    <property type="match status" value="2"/>
</dbReference>
<feature type="transmembrane region" description="Helical" evidence="10">
    <location>
        <begin position="57"/>
        <end position="84"/>
    </location>
</feature>
<keyword evidence="4" id="KW-0677">Repeat</keyword>
<dbReference type="CDD" id="cd04590">
    <property type="entry name" value="CBS_pair_CorC_HlyC_assoc"/>
    <property type="match status" value="1"/>
</dbReference>
<feature type="domain" description="CNNM transmembrane" evidence="12">
    <location>
        <begin position="1"/>
        <end position="183"/>
    </location>
</feature>
<evidence type="ECO:0000256" key="2">
    <source>
        <dbReference type="ARBA" id="ARBA00006337"/>
    </source>
</evidence>
<reference evidence="13" key="2">
    <citation type="submission" date="2021-04" db="EMBL/GenBank/DDBJ databases">
        <authorList>
            <person name="Gilroy R."/>
        </authorList>
    </citation>
    <scope>NUCLEOTIDE SEQUENCE</scope>
    <source>
        <strain evidence="13">CHK183-5548</strain>
    </source>
</reference>